<dbReference type="EMBL" id="AOLR01000026">
    <property type="protein sequence ID" value="EMA11720.1"/>
    <property type="molecule type" value="Genomic_DNA"/>
</dbReference>
<dbReference type="AlphaFoldDB" id="M0JVN4"/>
<organism evidence="1 3">
    <name type="scientific">Haloarcula marismortui ATCC 33800</name>
    <dbReference type="NCBI Taxonomy" id="662476"/>
    <lineage>
        <taxon>Archaea</taxon>
        <taxon>Methanobacteriati</taxon>
        <taxon>Methanobacteriota</taxon>
        <taxon>Stenosarchaea group</taxon>
        <taxon>Halobacteria</taxon>
        <taxon>Halobacteriales</taxon>
        <taxon>Haloarculaceae</taxon>
        <taxon>Haloarcula</taxon>
    </lineage>
</organism>
<protein>
    <submittedName>
        <fullName evidence="1">Uncharacterized protein</fullName>
    </submittedName>
</protein>
<reference evidence="2" key="2">
    <citation type="submission" date="2021-04" db="EMBL/GenBank/DDBJ databases">
        <title>Complete Genome sequence and Methylome Analysis of the Haloarchaeon Haloarcula sinaiiensis.</title>
        <authorList>
            <person name="Fomenkov A."/>
            <person name="DasSarma P."/>
            <person name="DasSarma S."/>
            <person name="Roberts R.J."/>
        </authorList>
    </citation>
    <scope>NUCLEOTIDE SEQUENCE</scope>
    <source>
        <strain evidence="2">ATCC 33800</strain>
        <plasmid evidence="2">pHsi117</plasmid>
    </source>
</reference>
<keyword evidence="2" id="KW-0614">Plasmid</keyword>
<evidence type="ECO:0000313" key="3">
    <source>
        <dbReference type="Proteomes" id="UP000011659"/>
    </source>
</evidence>
<sequence>MTEQNVLVVTVDNETNPYEEGLEAIQTLKEGEYLDRPATVQFPNESQLTDVFNERTYTLLRVIRDEEPESIRETARLVGRDKKNVHEELTTLEALGVIRFETVGRAKKPVFPYDDLVVSPLAHDPGDGATAAP</sequence>
<dbReference type="GeneID" id="64824517"/>
<name>M0JVN4_9EURY</name>
<evidence type="ECO:0000313" key="4">
    <source>
        <dbReference type="Proteomes" id="UP000682967"/>
    </source>
</evidence>
<dbReference type="Pfam" id="PF25212">
    <property type="entry name" value="HVO_A0114"/>
    <property type="match status" value="1"/>
</dbReference>
<dbReference type="RefSeq" id="WP_004965126.1">
    <property type="nucleotide sequence ID" value="NZ_AOLR01000026.1"/>
</dbReference>
<dbReference type="InterPro" id="IPR036390">
    <property type="entry name" value="WH_DNA-bd_sf"/>
</dbReference>
<accession>M0JVN4</accession>
<gene>
    <name evidence="1" type="ORF">C436_15875</name>
    <name evidence="2" type="ORF">KDQ40_16135</name>
</gene>
<dbReference type="OrthoDB" id="325082at2157"/>
<dbReference type="KEGG" id="hsin:KDQ40_16135"/>
<reference evidence="1 3" key="1">
    <citation type="journal article" date="2014" name="PLoS Genet.">
        <title>Phylogenetically driven sequencing of extremely halophilic archaea reveals strategies for static and dynamic osmo-response.</title>
        <authorList>
            <person name="Becker E.A."/>
            <person name="Seitzer P.M."/>
            <person name="Tritt A."/>
            <person name="Larsen D."/>
            <person name="Krusor M."/>
            <person name="Yao A.I."/>
            <person name="Wu D."/>
            <person name="Madern D."/>
            <person name="Eisen J.A."/>
            <person name="Darling A.E."/>
            <person name="Facciotti M.T."/>
        </authorList>
    </citation>
    <scope>NUCLEOTIDE SEQUENCE [LARGE SCALE GENOMIC DNA]</scope>
    <source>
        <strain evidence="1 3">ATCC 33800</strain>
    </source>
</reference>
<evidence type="ECO:0000313" key="1">
    <source>
        <dbReference type="EMBL" id="EMA11720.1"/>
    </source>
</evidence>
<dbReference type="EMBL" id="CP073367">
    <property type="protein sequence ID" value="QUJ73843.1"/>
    <property type="molecule type" value="Genomic_DNA"/>
</dbReference>
<dbReference type="SUPFAM" id="SSF46785">
    <property type="entry name" value="Winged helix' DNA-binding domain"/>
    <property type="match status" value="1"/>
</dbReference>
<geneLocation type="plasmid" evidence="2 4">
    <name>pHsi117</name>
</geneLocation>
<proteinExistence type="predicted"/>
<evidence type="ECO:0000313" key="2">
    <source>
        <dbReference type="EMBL" id="QUJ73843.1"/>
    </source>
</evidence>
<keyword evidence="3" id="KW-1185">Reference proteome</keyword>
<dbReference type="Proteomes" id="UP000682967">
    <property type="component" value="Plasmid pHsi117"/>
</dbReference>
<dbReference type="PATRIC" id="fig|662476.7.peg.3176"/>
<dbReference type="Proteomes" id="UP000011659">
    <property type="component" value="Unassembled WGS sequence"/>
</dbReference>